<dbReference type="CDD" id="cd16295">
    <property type="entry name" value="TTHA0252-CPSF-like_MBL-fold"/>
    <property type="match status" value="1"/>
</dbReference>
<evidence type="ECO:0000313" key="4">
    <source>
        <dbReference type="EMBL" id="BAO81226.1"/>
    </source>
</evidence>
<dbReference type="SUPFAM" id="SSF56281">
    <property type="entry name" value="Metallo-hydrolase/oxidoreductase"/>
    <property type="match status" value="1"/>
</dbReference>
<evidence type="ECO:0000313" key="5">
    <source>
        <dbReference type="Proteomes" id="UP000067461"/>
    </source>
</evidence>
<dbReference type="SMART" id="SM00849">
    <property type="entry name" value="Lactamase_B"/>
    <property type="match status" value="1"/>
</dbReference>
<dbReference type="InterPro" id="IPR050698">
    <property type="entry name" value="MBL"/>
</dbReference>
<dbReference type="AlphaFoldDB" id="A0A060NH73"/>
<name>A0A060NH73_9BURK</name>
<accession>A0A060NH73</accession>
<dbReference type="RefSeq" id="WP_045531662.1">
    <property type="nucleotide sequence ID" value="NZ_AP014568.1"/>
</dbReference>
<evidence type="ECO:0000259" key="3">
    <source>
        <dbReference type="SMART" id="SM01027"/>
    </source>
</evidence>
<keyword evidence="4" id="KW-0540">Nuclease</keyword>
<feature type="domain" description="Beta-Casp" evidence="3">
    <location>
        <begin position="250"/>
        <end position="370"/>
    </location>
</feature>
<dbReference type="InterPro" id="IPR022712">
    <property type="entry name" value="Beta_Casp"/>
</dbReference>
<dbReference type="Pfam" id="PF07521">
    <property type="entry name" value="RMMBL"/>
    <property type="match status" value="1"/>
</dbReference>
<dbReference type="InterPro" id="IPR001279">
    <property type="entry name" value="Metallo-B-lactamas"/>
</dbReference>
<evidence type="ECO:0000259" key="2">
    <source>
        <dbReference type="SMART" id="SM00849"/>
    </source>
</evidence>
<dbReference type="Gene3D" id="3.60.15.10">
    <property type="entry name" value="Ribonuclease Z/Hydroxyacylglutathione hydrolase-like"/>
    <property type="match status" value="1"/>
</dbReference>
<gene>
    <name evidence="4" type="ORF">SRAA_1372</name>
</gene>
<evidence type="ECO:0000256" key="1">
    <source>
        <dbReference type="ARBA" id="ARBA00022801"/>
    </source>
</evidence>
<dbReference type="KEGG" id="cbaa:SRAA_1372"/>
<dbReference type="EMBL" id="AP014568">
    <property type="protein sequence ID" value="BAO81226.1"/>
    <property type="molecule type" value="Genomic_DNA"/>
</dbReference>
<keyword evidence="1" id="KW-0378">Hydrolase</keyword>
<dbReference type="STRING" id="1458425.SRAA_1372"/>
<dbReference type="GO" id="GO:0004521">
    <property type="term" value="F:RNA endonuclease activity"/>
    <property type="evidence" value="ECO:0007669"/>
    <property type="project" value="TreeGrafter"/>
</dbReference>
<reference evidence="4 5" key="1">
    <citation type="journal article" date="2014" name="Nat. Commun.">
        <title>Physiological and genomic features of highly alkaliphilic hydrogen-utilizing Betaproteobacteria from a continental serpentinizing site.</title>
        <authorList>
            <person name="Suzuki S."/>
            <person name="Kuenen J.G."/>
            <person name="Schipper K."/>
            <person name="van der Velde S."/>
            <person name="Ishii S."/>
            <person name="Wu A."/>
            <person name="Sorokin D.Y."/>
            <person name="Tenney A."/>
            <person name="Meng X.Y."/>
            <person name="Morrill P.L."/>
            <person name="Kamagata Y."/>
            <person name="Muyzer G."/>
            <person name="Nealson K.H."/>
        </authorList>
    </citation>
    <scope>NUCLEOTIDE SEQUENCE [LARGE SCALE GENOMIC DNA]</scope>
    <source>
        <strain evidence="4 5">A1</strain>
    </source>
</reference>
<dbReference type="InterPro" id="IPR036866">
    <property type="entry name" value="RibonucZ/Hydroxyglut_hydro"/>
</dbReference>
<proteinExistence type="predicted"/>
<dbReference type="HOGENOM" id="CLU_009673_5_2_4"/>
<dbReference type="SMART" id="SM01027">
    <property type="entry name" value="Beta-Casp"/>
    <property type="match status" value="1"/>
</dbReference>
<dbReference type="OrthoDB" id="9803916at2"/>
<dbReference type="InterPro" id="IPR011108">
    <property type="entry name" value="RMMBL"/>
</dbReference>
<organism evidence="4 5">
    <name type="scientific">Serpentinimonas raichei</name>
    <dbReference type="NCBI Taxonomy" id="1458425"/>
    <lineage>
        <taxon>Bacteria</taxon>
        <taxon>Pseudomonadati</taxon>
        <taxon>Pseudomonadota</taxon>
        <taxon>Betaproteobacteria</taxon>
        <taxon>Burkholderiales</taxon>
        <taxon>Comamonadaceae</taxon>
        <taxon>Serpentinimonas</taxon>
    </lineage>
</organism>
<dbReference type="Pfam" id="PF10996">
    <property type="entry name" value="Beta-Casp"/>
    <property type="match status" value="1"/>
</dbReference>
<sequence length="455" mass="49337">MSVQVIFLGGAGTVTGSKFLVRHAGKGLLIDCGLFQGYKQLRLRNWAALPGLEEGGIDAVALTHAHLDHSGYLPLLVRQGYHGPVWCTPGTRDLCRILLPDSGHIQEEDAQFANRKGFSKHHPALPLYTEQDARKCLKQLRSVAPLHLFEPLPGWQARFHGAGHILGASSLYLEVGGRRLLFSGDLGRCDDLLMFPPEAPPGADAVFVESTYGNREHPSENLIDELAEPLQRAAARSGTVVAPVFAVGRAQALLHAIAVLKQQGRIPQALPVFLDSPMAIESTELFAQHLGQHRLSAAECSAMARAATMTRSADQSKAIARQHGPKVILSASGMATGGRVLHHLQLYLGDHRNLVLLTGFQAAGTRGATLANGGTSLRIHGQDWPVRAEVLQLHSSSAHADAPQLLNWLRAIPGQPQRAFVIHGEPEAADTLRRRIETELRWSALVPEHGSTWEL</sequence>
<dbReference type="Pfam" id="PF00753">
    <property type="entry name" value="Lactamase_B"/>
    <property type="match status" value="1"/>
</dbReference>
<dbReference type="PANTHER" id="PTHR11203:SF37">
    <property type="entry name" value="INTEGRATOR COMPLEX SUBUNIT 11"/>
    <property type="match status" value="1"/>
</dbReference>
<dbReference type="Gene3D" id="3.40.50.10890">
    <property type="match status" value="1"/>
</dbReference>
<dbReference type="GO" id="GO:0004527">
    <property type="term" value="F:exonuclease activity"/>
    <property type="evidence" value="ECO:0007669"/>
    <property type="project" value="UniProtKB-KW"/>
</dbReference>
<keyword evidence="5" id="KW-1185">Reference proteome</keyword>
<dbReference type="PANTHER" id="PTHR11203">
    <property type="entry name" value="CLEAVAGE AND POLYADENYLATION SPECIFICITY FACTOR FAMILY MEMBER"/>
    <property type="match status" value="1"/>
</dbReference>
<keyword evidence="4" id="KW-0269">Exonuclease</keyword>
<dbReference type="Proteomes" id="UP000067461">
    <property type="component" value="Chromosome"/>
</dbReference>
<protein>
    <submittedName>
        <fullName evidence="4">Predicted exonuclease of the beta-lactamase fold involved in RNA processing</fullName>
    </submittedName>
</protein>
<feature type="domain" description="Metallo-beta-lactamase" evidence="2">
    <location>
        <begin position="15"/>
        <end position="238"/>
    </location>
</feature>